<keyword evidence="3" id="KW-0808">Transferase</keyword>
<evidence type="ECO:0000256" key="1">
    <source>
        <dbReference type="SAM" id="MobiDB-lite"/>
    </source>
</evidence>
<dbReference type="SUPFAM" id="SSF53448">
    <property type="entry name" value="Nucleotide-diphospho-sugar transferases"/>
    <property type="match status" value="1"/>
</dbReference>
<keyword evidence="4" id="KW-1185">Reference proteome</keyword>
<protein>
    <submittedName>
        <fullName evidence="3">Glycosyltransferase</fullName>
    </submittedName>
</protein>
<sequence length="277" mass="31931">MKRPWNPIEAWAKLTNPRPPQHGHESAPHSPRLNPLEQVSIVLPVYNEQACIQRTFEAVLHYLKTHPNFTFIFVDDGSSDRTKHIITAGIRIAKTPQIKLLSYKPRAGKGYAIRRGVEYANGDLICFLDGDLAYSLAHLDKLIEKLQTCDVVIGNRALIRGRHQPENFDRKITEKVFNFLSRRILNLQYSDMQAGLKGFRKSAAKQLFFYQILTGFSFDVELIYLAKQWGYTIGEVPAIVSKQHQKKMSKVHLLRDSIKMLLDLLKIRFNDQLGRYQ</sequence>
<evidence type="ECO:0000313" key="4">
    <source>
        <dbReference type="Proteomes" id="UP000217895"/>
    </source>
</evidence>
<proteinExistence type="predicted"/>
<dbReference type="GO" id="GO:0006487">
    <property type="term" value="P:protein N-linked glycosylation"/>
    <property type="evidence" value="ECO:0007669"/>
    <property type="project" value="TreeGrafter"/>
</dbReference>
<organism evidence="3 4">
    <name type="scientific">Leptolyngbya boryana NIES-2135</name>
    <dbReference type="NCBI Taxonomy" id="1973484"/>
    <lineage>
        <taxon>Bacteria</taxon>
        <taxon>Bacillati</taxon>
        <taxon>Cyanobacteriota</taxon>
        <taxon>Cyanophyceae</taxon>
        <taxon>Leptolyngbyales</taxon>
        <taxon>Leptolyngbyaceae</taxon>
        <taxon>Leptolyngbya group</taxon>
        <taxon>Leptolyngbya</taxon>
    </lineage>
</organism>
<reference evidence="3 4" key="1">
    <citation type="submission" date="2017-06" db="EMBL/GenBank/DDBJ databases">
        <title>Genome sequencing of cyanobaciteial culture collection at National Institute for Environmental Studies (NIES).</title>
        <authorList>
            <person name="Hirose Y."/>
            <person name="Shimura Y."/>
            <person name="Fujisawa T."/>
            <person name="Nakamura Y."/>
            <person name="Kawachi M."/>
        </authorList>
    </citation>
    <scope>NUCLEOTIDE SEQUENCE [LARGE SCALE GENOMIC DNA]</scope>
    <source>
        <strain evidence="3 4">NIES-2135</strain>
    </source>
</reference>
<dbReference type="PANTHER" id="PTHR10859:SF91">
    <property type="entry name" value="DOLICHYL-PHOSPHATE BETA-GLUCOSYLTRANSFERASE"/>
    <property type="match status" value="1"/>
</dbReference>
<gene>
    <name evidence="3" type="ORF">NIES2135_20260</name>
</gene>
<name>A0A1Z4JEJ9_LEPBY</name>
<dbReference type="PANTHER" id="PTHR10859">
    <property type="entry name" value="GLYCOSYL TRANSFERASE"/>
    <property type="match status" value="1"/>
</dbReference>
<dbReference type="InterPro" id="IPR029044">
    <property type="entry name" value="Nucleotide-diphossugar_trans"/>
</dbReference>
<feature type="domain" description="Glycosyltransferase 2-like" evidence="2">
    <location>
        <begin position="40"/>
        <end position="208"/>
    </location>
</feature>
<dbReference type="Pfam" id="PF00535">
    <property type="entry name" value="Glycos_transf_2"/>
    <property type="match status" value="1"/>
</dbReference>
<evidence type="ECO:0000313" key="3">
    <source>
        <dbReference type="EMBL" id="BAY55204.1"/>
    </source>
</evidence>
<feature type="region of interest" description="Disordered" evidence="1">
    <location>
        <begin position="13"/>
        <end position="32"/>
    </location>
</feature>
<dbReference type="EMBL" id="AP018203">
    <property type="protein sequence ID" value="BAY55204.1"/>
    <property type="molecule type" value="Genomic_DNA"/>
</dbReference>
<dbReference type="Gene3D" id="3.90.550.10">
    <property type="entry name" value="Spore Coat Polysaccharide Biosynthesis Protein SpsA, Chain A"/>
    <property type="match status" value="1"/>
</dbReference>
<evidence type="ECO:0000259" key="2">
    <source>
        <dbReference type="Pfam" id="PF00535"/>
    </source>
</evidence>
<dbReference type="AlphaFoldDB" id="A0A1Z4JEJ9"/>
<dbReference type="GO" id="GO:0016740">
    <property type="term" value="F:transferase activity"/>
    <property type="evidence" value="ECO:0007669"/>
    <property type="project" value="UniProtKB-KW"/>
</dbReference>
<accession>A0A1Z4JEJ9</accession>
<dbReference type="Proteomes" id="UP000217895">
    <property type="component" value="Chromosome"/>
</dbReference>
<dbReference type="InterPro" id="IPR001173">
    <property type="entry name" value="Glyco_trans_2-like"/>
</dbReference>